<dbReference type="HAMAP" id="MF_01309_B">
    <property type="entry name" value="Ribosomal_uS3_B"/>
    <property type="match status" value="1"/>
</dbReference>
<dbReference type="Proteomes" id="UP000315938">
    <property type="component" value="Unassembled WGS sequence"/>
</dbReference>
<evidence type="ECO:0000259" key="11">
    <source>
        <dbReference type="PROSITE" id="PS50823"/>
    </source>
</evidence>
<dbReference type="RefSeq" id="WP_012242050.1">
    <property type="nucleotide sequence ID" value="NZ_JACAOE010000001.1"/>
</dbReference>
<evidence type="ECO:0000256" key="8">
    <source>
        <dbReference type="HAMAP-Rule" id="MF_01309"/>
    </source>
</evidence>
<dbReference type="SUPFAM" id="SSF54821">
    <property type="entry name" value="Ribosomal protein S3 C-terminal domain"/>
    <property type="match status" value="1"/>
</dbReference>
<dbReference type="CDD" id="cd02412">
    <property type="entry name" value="KH-II_30S_S3"/>
    <property type="match status" value="1"/>
</dbReference>
<evidence type="ECO:0000256" key="7">
    <source>
        <dbReference type="ARBA" id="ARBA00035257"/>
    </source>
</evidence>
<sequence>MGQKTNPNGLRLGIIRTWESKWYADQKDVPALIKEDALIREFLNENFSKAGVSQIEIERVKAKSKERVTIKLYVSKPGIALGKEASVKNKAVSTLEYLTKKEVILNIIEVRRPEKVAVLVAQSIAEQLENRASFRRAQKMAIQRALKSGAKGIRTLVSGRLGGAEMARSEGYSEGRVPLHTLRADVDYATAEAKTTYGILGIKVWIYHGEVLPGQSILDTRKPFEAGNQKRGQKRRPRNDQPGQRPQQRNRNSKED</sequence>
<accession>A0A553IJS0</accession>
<dbReference type="InterPro" id="IPR057258">
    <property type="entry name" value="Ribosomal_uS3"/>
</dbReference>
<dbReference type="GO" id="GO:0003729">
    <property type="term" value="F:mRNA binding"/>
    <property type="evidence" value="ECO:0007669"/>
    <property type="project" value="UniProtKB-UniRule"/>
</dbReference>
<name>A0A553IJS0_ACHLA</name>
<comment type="subunit">
    <text evidence="8">Part of the 30S ribosomal subunit. Forms a tight complex with proteins S10 and S14.</text>
</comment>
<dbReference type="GO" id="GO:0019843">
    <property type="term" value="F:rRNA binding"/>
    <property type="evidence" value="ECO:0007669"/>
    <property type="project" value="UniProtKB-UniRule"/>
</dbReference>
<evidence type="ECO:0000256" key="6">
    <source>
        <dbReference type="ARBA" id="ARBA00024998"/>
    </source>
</evidence>
<evidence type="ECO:0000256" key="5">
    <source>
        <dbReference type="ARBA" id="ARBA00023274"/>
    </source>
</evidence>
<evidence type="ECO:0000313" key="13">
    <source>
        <dbReference type="Proteomes" id="UP000315938"/>
    </source>
</evidence>
<dbReference type="FunFam" id="3.30.300.20:FF:000001">
    <property type="entry name" value="30S ribosomal protein S3"/>
    <property type="match status" value="1"/>
</dbReference>
<evidence type="ECO:0000256" key="4">
    <source>
        <dbReference type="ARBA" id="ARBA00022980"/>
    </source>
</evidence>
<keyword evidence="4 8" id="KW-0689">Ribosomal protein</keyword>
<gene>
    <name evidence="8 12" type="primary">rpsC</name>
    <name evidence="12" type="ORF">FNV44_05185</name>
</gene>
<comment type="function">
    <text evidence="6 8">Binds the lower part of the 30S subunit head. Binds mRNA in the 70S ribosome, positioning it for translation.</text>
</comment>
<dbReference type="PROSITE" id="PS00548">
    <property type="entry name" value="RIBOSOMAL_S3"/>
    <property type="match status" value="1"/>
</dbReference>
<dbReference type="GO" id="GO:0003735">
    <property type="term" value="F:structural constituent of ribosome"/>
    <property type="evidence" value="ECO:0007669"/>
    <property type="project" value="InterPro"/>
</dbReference>
<dbReference type="Gene3D" id="3.30.300.20">
    <property type="match status" value="1"/>
</dbReference>
<feature type="domain" description="KH type-2" evidence="11">
    <location>
        <begin position="39"/>
        <end position="111"/>
    </location>
</feature>
<dbReference type="GO" id="GO:0006412">
    <property type="term" value="P:translation"/>
    <property type="evidence" value="ECO:0007669"/>
    <property type="project" value="UniProtKB-UniRule"/>
</dbReference>
<dbReference type="NCBIfam" id="TIGR01009">
    <property type="entry name" value="rpsC_bact"/>
    <property type="match status" value="1"/>
</dbReference>
<dbReference type="Pfam" id="PF07650">
    <property type="entry name" value="KH_2"/>
    <property type="match status" value="1"/>
</dbReference>
<dbReference type="SMR" id="A0A553IJS0"/>
<dbReference type="InterPro" id="IPR015946">
    <property type="entry name" value="KH_dom-like_a/b"/>
</dbReference>
<dbReference type="PANTHER" id="PTHR11760">
    <property type="entry name" value="30S/40S RIBOSOMAL PROTEIN S3"/>
    <property type="match status" value="1"/>
</dbReference>
<comment type="similarity">
    <text evidence="1 8 9">Belongs to the universal ribosomal protein uS3 family.</text>
</comment>
<dbReference type="InterPro" id="IPR005704">
    <property type="entry name" value="Ribosomal_uS3_bac-typ"/>
</dbReference>
<evidence type="ECO:0000313" key="12">
    <source>
        <dbReference type="EMBL" id="TRY00451.1"/>
    </source>
</evidence>
<feature type="compositionally biased region" description="Low complexity" evidence="10">
    <location>
        <begin position="240"/>
        <end position="250"/>
    </location>
</feature>
<dbReference type="InterPro" id="IPR001351">
    <property type="entry name" value="Ribosomal_uS3_C"/>
</dbReference>
<evidence type="ECO:0000256" key="9">
    <source>
        <dbReference type="RuleBase" id="RU003624"/>
    </source>
</evidence>
<organism evidence="12 13">
    <name type="scientific">Acholeplasma laidlawii</name>
    <dbReference type="NCBI Taxonomy" id="2148"/>
    <lineage>
        <taxon>Bacteria</taxon>
        <taxon>Bacillati</taxon>
        <taxon>Mycoplasmatota</taxon>
        <taxon>Mollicutes</taxon>
        <taxon>Acholeplasmatales</taxon>
        <taxon>Acholeplasmataceae</taxon>
        <taxon>Acholeplasma</taxon>
    </lineage>
</organism>
<dbReference type="PANTHER" id="PTHR11760:SF19">
    <property type="entry name" value="SMALL RIBOSOMAL SUBUNIT PROTEIN US3C"/>
    <property type="match status" value="1"/>
</dbReference>
<dbReference type="Gene3D" id="3.30.1140.32">
    <property type="entry name" value="Ribosomal protein S3, C-terminal domain"/>
    <property type="match status" value="1"/>
</dbReference>
<dbReference type="OMA" id="KTNPIGN"/>
<dbReference type="InterPro" id="IPR009019">
    <property type="entry name" value="KH_sf_prok-type"/>
</dbReference>
<keyword evidence="5 8" id="KW-0687">Ribonucleoprotein</keyword>
<reference evidence="12 13" key="1">
    <citation type="submission" date="2019-07" db="EMBL/GenBank/DDBJ databases">
        <title>Genome sequence of Acholeplasma laidlawii strain with increased resistance to erythromycin.</title>
        <authorList>
            <person name="Medvedeva E.S."/>
            <person name="Baranova N.B."/>
            <person name="Siniagina M.N."/>
            <person name="Mouzykantov A."/>
            <person name="Chernova O.A."/>
            <person name="Chernov V.M."/>
        </authorList>
    </citation>
    <scope>NUCLEOTIDE SEQUENCE [LARGE SCALE GENOMIC DNA]</scope>
    <source>
        <strain evidence="12 13">PG8REry</strain>
    </source>
</reference>
<dbReference type="GO" id="GO:0022627">
    <property type="term" value="C:cytosolic small ribosomal subunit"/>
    <property type="evidence" value="ECO:0007669"/>
    <property type="project" value="TreeGrafter"/>
</dbReference>
<dbReference type="GeneID" id="41338295"/>
<dbReference type="PROSITE" id="PS50823">
    <property type="entry name" value="KH_TYPE_2"/>
    <property type="match status" value="1"/>
</dbReference>
<dbReference type="InterPro" id="IPR018280">
    <property type="entry name" value="Ribosomal_uS3_CS"/>
</dbReference>
<dbReference type="Pfam" id="PF00189">
    <property type="entry name" value="Ribosomal_S3_C"/>
    <property type="match status" value="1"/>
</dbReference>
<dbReference type="AlphaFoldDB" id="A0A553IJS0"/>
<evidence type="ECO:0000256" key="1">
    <source>
        <dbReference type="ARBA" id="ARBA00010761"/>
    </source>
</evidence>
<evidence type="ECO:0000256" key="3">
    <source>
        <dbReference type="ARBA" id="ARBA00022884"/>
    </source>
</evidence>
<proteinExistence type="inferred from homology"/>
<dbReference type="EMBL" id="VKID01000001">
    <property type="protein sequence ID" value="TRY00451.1"/>
    <property type="molecule type" value="Genomic_DNA"/>
</dbReference>
<dbReference type="InterPro" id="IPR004044">
    <property type="entry name" value="KH_dom_type_2"/>
</dbReference>
<protein>
    <recommendedName>
        <fullName evidence="7 8">Small ribosomal subunit protein uS3</fullName>
    </recommendedName>
</protein>
<dbReference type="SUPFAM" id="SSF54814">
    <property type="entry name" value="Prokaryotic type KH domain (KH-domain type II)"/>
    <property type="match status" value="1"/>
</dbReference>
<dbReference type="InterPro" id="IPR036419">
    <property type="entry name" value="Ribosomal_S3_C_sf"/>
</dbReference>
<evidence type="ECO:0000256" key="10">
    <source>
        <dbReference type="SAM" id="MobiDB-lite"/>
    </source>
</evidence>
<keyword evidence="3 8" id="KW-0694">RNA-binding</keyword>
<comment type="caution">
    <text evidence="12">The sequence shown here is derived from an EMBL/GenBank/DDBJ whole genome shotgun (WGS) entry which is preliminary data.</text>
</comment>
<evidence type="ECO:0000256" key="2">
    <source>
        <dbReference type="ARBA" id="ARBA00022730"/>
    </source>
</evidence>
<feature type="region of interest" description="Disordered" evidence="10">
    <location>
        <begin position="219"/>
        <end position="256"/>
    </location>
</feature>
<keyword evidence="2 8" id="KW-0699">rRNA-binding</keyword>